<evidence type="ECO:0000256" key="5">
    <source>
        <dbReference type="ARBA" id="ARBA00022822"/>
    </source>
</evidence>
<evidence type="ECO:0000313" key="11">
    <source>
        <dbReference type="Proteomes" id="UP000826725"/>
    </source>
</evidence>
<dbReference type="CDD" id="cd00331">
    <property type="entry name" value="IGPS"/>
    <property type="match status" value="1"/>
</dbReference>
<dbReference type="InterPro" id="IPR045186">
    <property type="entry name" value="Indole-3-glycerol_P_synth"/>
</dbReference>
<dbReference type="EC" id="4.1.1.48" evidence="8"/>
<dbReference type="RefSeq" id="WP_228856465.1">
    <property type="nucleotide sequence ID" value="NZ_AP024086.1"/>
</dbReference>
<protein>
    <recommendedName>
        <fullName evidence="8">Indole-3-glycerol phosphate synthase</fullName>
        <shortName evidence="8">IGPS</shortName>
        <ecNumber evidence="8">4.1.1.48</ecNumber>
    </recommendedName>
</protein>
<dbReference type="PROSITE" id="PS00614">
    <property type="entry name" value="IGPS"/>
    <property type="match status" value="1"/>
</dbReference>
<keyword evidence="7 8" id="KW-0456">Lyase</keyword>
<dbReference type="AlphaFoldDB" id="A0A8D5FEU6"/>
<evidence type="ECO:0000313" key="10">
    <source>
        <dbReference type="EMBL" id="BCL60327.1"/>
    </source>
</evidence>
<keyword evidence="4 8" id="KW-0210">Decarboxylase</keyword>
<accession>A0A8D5FEU6</accession>
<dbReference type="KEGG" id="dbk:DGMP_10200"/>
<keyword evidence="3 8" id="KW-0028">Amino-acid biosynthesis</keyword>
<gene>
    <name evidence="8 10" type="primary">trpC</name>
    <name evidence="10" type="ORF">DGMP_10200</name>
</gene>
<comment type="catalytic activity">
    <reaction evidence="1 8">
        <text>1-(2-carboxyphenylamino)-1-deoxy-D-ribulose 5-phosphate + H(+) = (1S,2R)-1-C-(indol-3-yl)glycerol 3-phosphate + CO2 + H2O</text>
        <dbReference type="Rhea" id="RHEA:23476"/>
        <dbReference type="ChEBI" id="CHEBI:15377"/>
        <dbReference type="ChEBI" id="CHEBI:15378"/>
        <dbReference type="ChEBI" id="CHEBI:16526"/>
        <dbReference type="ChEBI" id="CHEBI:58613"/>
        <dbReference type="ChEBI" id="CHEBI:58866"/>
        <dbReference type="EC" id="4.1.1.48"/>
    </reaction>
</comment>
<dbReference type="InterPro" id="IPR001468">
    <property type="entry name" value="Indole-3-GlycerolPSynthase_CS"/>
</dbReference>
<keyword evidence="11" id="KW-1185">Reference proteome</keyword>
<dbReference type="InterPro" id="IPR013798">
    <property type="entry name" value="Indole-3-glycerol_P_synth_dom"/>
</dbReference>
<dbReference type="HAMAP" id="MF_00134_A">
    <property type="entry name" value="IGPS_A"/>
    <property type="match status" value="1"/>
</dbReference>
<keyword evidence="6 8" id="KW-0057">Aromatic amino acid biosynthesis</keyword>
<evidence type="ECO:0000256" key="6">
    <source>
        <dbReference type="ARBA" id="ARBA00023141"/>
    </source>
</evidence>
<dbReference type="EMBL" id="AP024086">
    <property type="protein sequence ID" value="BCL60327.1"/>
    <property type="molecule type" value="Genomic_DNA"/>
</dbReference>
<reference evidence="10" key="1">
    <citation type="submission" date="2020-09" db="EMBL/GenBank/DDBJ databases">
        <title>Desulfogranum mesoprofundum gen. nov., sp. nov., a novel mesophilic, sulfate-reducing chemolithoautotroph isolated from a deep-sea hydrothermal vent chimney in the Suiyo Seamount.</title>
        <authorList>
            <person name="Hashimoto Y."/>
            <person name="Nakagawa S."/>
        </authorList>
    </citation>
    <scope>NUCLEOTIDE SEQUENCE</scope>
    <source>
        <strain evidence="10">KT2</strain>
    </source>
</reference>
<dbReference type="Proteomes" id="UP000826725">
    <property type="component" value="Chromosome"/>
</dbReference>
<feature type="domain" description="Indole-3-glycerol phosphate synthase" evidence="9">
    <location>
        <begin position="3"/>
        <end position="250"/>
    </location>
</feature>
<dbReference type="NCBIfam" id="NF001377">
    <property type="entry name" value="PRK00278.2-4"/>
    <property type="match status" value="1"/>
</dbReference>
<dbReference type="GO" id="GO:0004640">
    <property type="term" value="F:phosphoribosylanthranilate isomerase activity"/>
    <property type="evidence" value="ECO:0007669"/>
    <property type="project" value="TreeGrafter"/>
</dbReference>
<dbReference type="UniPathway" id="UPA00035">
    <property type="reaction ID" value="UER00043"/>
</dbReference>
<dbReference type="GO" id="GO:0000162">
    <property type="term" value="P:L-tryptophan biosynthetic process"/>
    <property type="evidence" value="ECO:0007669"/>
    <property type="project" value="UniProtKB-UniRule"/>
</dbReference>
<dbReference type="PANTHER" id="PTHR22854:SF2">
    <property type="entry name" value="INDOLE-3-GLYCEROL-PHOSPHATE SYNTHASE"/>
    <property type="match status" value="1"/>
</dbReference>
<sequence>MILDTIVETKKKEVASLKEEGIRLPSSFRENKIEPPRGFRNALVSSPVVSIIAEVKKASPSKGVISENFEPVRIAENYEKNGAAAVSVLTDVDYFQGSLLYLLQVRHSVKLPVLRKDFIIDEVQIREAAVHGADAVLLIASILDLSRLQEFRLCAAEYGMDSLVEVHNEKETELAVESGADLIGINNRNLKNFSMDLETTFRLKKMIPAEIPVVSESGLRTAEDIVRLREAGVSAALIGEALMRAGSDSGLLRELRRE</sequence>
<proteinExistence type="inferred from homology"/>
<comment type="pathway">
    <text evidence="2 8">Amino-acid biosynthesis; L-tryptophan biosynthesis; L-tryptophan from chorismate: step 4/5.</text>
</comment>
<evidence type="ECO:0000256" key="7">
    <source>
        <dbReference type="ARBA" id="ARBA00023239"/>
    </source>
</evidence>
<comment type="similarity">
    <text evidence="8">Belongs to the TrpC family.</text>
</comment>
<evidence type="ECO:0000256" key="8">
    <source>
        <dbReference type="HAMAP-Rule" id="MF_00134"/>
    </source>
</evidence>
<dbReference type="HAMAP" id="MF_00134_B">
    <property type="entry name" value="IGPS_B"/>
    <property type="match status" value="1"/>
</dbReference>
<evidence type="ECO:0000256" key="2">
    <source>
        <dbReference type="ARBA" id="ARBA00004696"/>
    </source>
</evidence>
<dbReference type="GO" id="GO:0004425">
    <property type="term" value="F:indole-3-glycerol-phosphate synthase activity"/>
    <property type="evidence" value="ECO:0007669"/>
    <property type="project" value="UniProtKB-UniRule"/>
</dbReference>
<evidence type="ECO:0000259" key="9">
    <source>
        <dbReference type="Pfam" id="PF00218"/>
    </source>
</evidence>
<evidence type="ECO:0000256" key="1">
    <source>
        <dbReference type="ARBA" id="ARBA00001633"/>
    </source>
</evidence>
<evidence type="ECO:0000256" key="4">
    <source>
        <dbReference type="ARBA" id="ARBA00022793"/>
    </source>
</evidence>
<dbReference type="Pfam" id="PF00218">
    <property type="entry name" value="IGPS"/>
    <property type="match status" value="1"/>
</dbReference>
<evidence type="ECO:0000256" key="3">
    <source>
        <dbReference type="ARBA" id="ARBA00022605"/>
    </source>
</evidence>
<dbReference type="FunFam" id="3.20.20.70:FF:000024">
    <property type="entry name" value="Indole-3-glycerol phosphate synthase"/>
    <property type="match status" value="1"/>
</dbReference>
<name>A0A8D5FEU6_9BACT</name>
<organism evidence="10 11">
    <name type="scientific">Desulfomarina profundi</name>
    <dbReference type="NCBI Taxonomy" id="2772557"/>
    <lineage>
        <taxon>Bacteria</taxon>
        <taxon>Pseudomonadati</taxon>
        <taxon>Thermodesulfobacteriota</taxon>
        <taxon>Desulfobulbia</taxon>
        <taxon>Desulfobulbales</taxon>
        <taxon>Desulfobulbaceae</taxon>
        <taxon>Desulfomarina</taxon>
    </lineage>
</organism>
<dbReference type="PANTHER" id="PTHR22854">
    <property type="entry name" value="TRYPTOPHAN BIOSYNTHESIS PROTEIN"/>
    <property type="match status" value="1"/>
</dbReference>
<keyword evidence="5 8" id="KW-0822">Tryptophan biosynthesis</keyword>